<dbReference type="InterPro" id="IPR011611">
    <property type="entry name" value="PfkB_dom"/>
</dbReference>
<dbReference type="GO" id="GO:0019303">
    <property type="term" value="P:D-ribose catabolic process"/>
    <property type="evidence" value="ECO:0007669"/>
    <property type="project" value="UniProtKB-UniRule"/>
</dbReference>
<protein>
    <recommendedName>
        <fullName evidence="9">Ribokinase</fullName>
        <shortName evidence="9">RK</shortName>
        <ecNumber evidence="9">2.7.1.15</ecNumber>
    </recommendedName>
</protein>
<keyword evidence="5 9" id="KW-0067">ATP-binding</keyword>
<feature type="binding site" evidence="9">
    <location>
        <position position="317"/>
    </location>
    <ligand>
        <name>K(+)</name>
        <dbReference type="ChEBI" id="CHEBI:29103"/>
    </ligand>
</feature>
<keyword evidence="3 9" id="KW-0547">Nucleotide-binding</keyword>
<evidence type="ECO:0000256" key="3">
    <source>
        <dbReference type="ARBA" id="ARBA00022741"/>
    </source>
</evidence>
<feature type="binding site" evidence="9">
    <location>
        <position position="322"/>
    </location>
    <ligand>
        <name>K(+)</name>
        <dbReference type="ChEBI" id="CHEBI:29103"/>
    </ligand>
</feature>
<dbReference type="GO" id="GO:0005829">
    <property type="term" value="C:cytosol"/>
    <property type="evidence" value="ECO:0007669"/>
    <property type="project" value="TreeGrafter"/>
</dbReference>
<evidence type="ECO:0000256" key="6">
    <source>
        <dbReference type="ARBA" id="ARBA00022842"/>
    </source>
</evidence>
<feature type="binding site" evidence="9">
    <location>
        <position position="320"/>
    </location>
    <ligand>
        <name>K(+)</name>
        <dbReference type="ChEBI" id="CHEBI:29103"/>
    </ligand>
</feature>
<feature type="domain" description="Carbohydrate kinase PfkB" evidence="10">
    <location>
        <begin position="34"/>
        <end position="326"/>
    </location>
</feature>
<evidence type="ECO:0000256" key="4">
    <source>
        <dbReference type="ARBA" id="ARBA00022777"/>
    </source>
</evidence>
<feature type="binding site" evidence="9">
    <location>
        <begin position="69"/>
        <end position="73"/>
    </location>
    <ligand>
        <name>substrate</name>
    </ligand>
</feature>
<dbReference type="GO" id="GO:0005524">
    <property type="term" value="F:ATP binding"/>
    <property type="evidence" value="ECO:0007669"/>
    <property type="project" value="UniProtKB-UniRule"/>
</dbReference>
<dbReference type="UniPathway" id="UPA00916">
    <property type="reaction ID" value="UER00889"/>
</dbReference>
<evidence type="ECO:0000256" key="2">
    <source>
        <dbReference type="ARBA" id="ARBA00022723"/>
    </source>
</evidence>
<comment type="cofactor">
    <cofactor evidence="9">
        <name>Mg(2+)</name>
        <dbReference type="ChEBI" id="CHEBI:18420"/>
    </cofactor>
    <text evidence="9">Requires a divalent cation, most likely magnesium in vivo, as an electrophilic catalyst to aid phosphoryl group transfer. It is the chelate of the metal and the nucleotide that is the actual substrate.</text>
</comment>
<dbReference type="EMBL" id="JGYS01000015">
    <property type="protein sequence ID" value="KFI52854.1"/>
    <property type="molecule type" value="Genomic_DNA"/>
</dbReference>
<keyword evidence="1 9" id="KW-0808">Transferase</keyword>
<gene>
    <name evidence="9" type="primary">rbsK</name>
    <name evidence="11" type="ORF">BCAL_1533</name>
</gene>
<comment type="caution">
    <text evidence="9">Lacks conserved residue(s) required for the propagation of feature annotation.</text>
</comment>
<dbReference type="GO" id="GO:0004747">
    <property type="term" value="F:ribokinase activity"/>
    <property type="evidence" value="ECO:0007669"/>
    <property type="project" value="UniProtKB-UniRule"/>
</dbReference>
<feature type="binding site" evidence="9">
    <location>
        <begin position="41"/>
        <end position="43"/>
    </location>
    <ligand>
        <name>substrate</name>
    </ligand>
</feature>
<proteinExistence type="inferred from homology"/>
<dbReference type="CDD" id="cd01174">
    <property type="entry name" value="ribokinase"/>
    <property type="match status" value="1"/>
</dbReference>
<evidence type="ECO:0000256" key="8">
    <source>
        <dbReference type="ARBA" id="ARBA00023277"/>
    </source>
</evidence>
<evidence type="ECO:0000313" key="11">
    <source>
        <dbReference type="EMBL" id="KFI52854.1"/>
    </source>
</evidence>
<dbReference type="PRINTS" id="PR00990">
    <property type="entry name" value="RIBOKINASE"/>
</dbReference>
<dbReference type="GO" id="GO:0046872">
    <property type="term" value="F:metal ion binding"/>
    <property type="evidence" value="ECO:0007669"/>
    <property type="project" value="UniProtKB-KW"/>
</dbReference>
<feature type="binding site" evidence="9">
    <location>
        <position position="287"/>
    </location>
    <ligand>
        <name>substrate</name>
    </ligand>
</feature>
<dbReference type="InterPro" id="IPR011877">
    <property type="entry name" value="Ribokinase"/>
</dbReference>
<keyword evidence="2 9" id="KW-0479">Metal-binding</keyword>
<evidence type="ECO:0000313" key="12">
    <source>
        <dbReference type="Proteomes" id="UP000029072"/>
    </source>
</evidence>
<feature type="binding site" evidence="9">
    <location>
        <position position="281"/>
    </location>
    <ligand>
        <name>K(+)</name>
        <dbReference type="ChEBI" id="CHEBI:29103"/>
    </ligand>
</feature>
<dbReference type="InterPro" id="IPR029056">
    <property type="entry name" value="Ribokinase-like"/>
</dbReference>
<dbReference type="eggNOG" id="COG0524">
    <property type="taxonomic scope" value="Bacteria"/>
</dbReference>
<dbReference type="Gene3D" id="3.40.1190.20">
    <property type="match status" value="1"/>
</dbReference>
<feature type="binding site" evidence="9">
    <location>
        <position position="283"/>
    </location>
    <ligand>
        <name>K(+)</name>
        <dbReference type="ChEBI" id="CHEBI:29103"/>
    </ligand>
</feature>
<evidence type="ECO:0000256" key="1">
    <source>
        <dbReference type="ARBA" id="ARBA00022679"/>
    </source>
</evidence>
<dbReference type="STRING" id="1437609.BCAL_1533"/>
<keyword evidence="9" id="KW-0963">Cytoplasm</keyword>
<feature type="active site" description="Proton acceptor" evidence="9">
    <location>
        <position position="287"/>
    </location>
</feature>
<evidence type="ECO:0000256" key="9">
    <source>
        <dbReference type="HAMAP-Rule" id="MF_01987"/>
    </source>
</evidence>
<evidence type="ECO:0000259" key="10">
    <source>
        <dbReference type="Pfam" id="PF00294"/>
    </source>
</evidence>
<feature type="binding site" evidence="9">
    <location>
        <position position="169"/>
    </location>
    <ligand>
        <name>substrate</name>
    </ligand>
</feature>
<keyword evidence="7 9" id="KW-0630">Potassium</keyword>
<keyword evidence="6 9" id="KW-0460">Magnesium</keyword>
<reference evidence="11 12" key="1">
    <citation type="submission" date="2014-03" db="EMBL/GenBank/DDBJ databases">
        <title>Genomics of Bifidobacteria.</title>
        <authorList>
            <person name="Ventura M."/>
            <person name="Milani C."/>
            <person name="Lugli G.A."/>
        </authorList>
    </citation>
    <scope>NUCLEOTIDE SEQUENCE [LARGE SCALE GENOMIC DNA]</scope>
    <source>
        <strain evidence="11 12">DSM 23973</strain>
    </source>
</reference>
<evidence type="ECO:0000256" key="7">
    <source>
        <dbReference type="ARBA" id="ARBA00022958"/>
    </source>
</evidence>
<dbReference type="Pfam" id="PF00294">
    <property type="entry name" value="PfkB"/>
    <property type="match status" value="1"/>
</dbReference>
<feature type="binding site" evidence="9">
    <location>
        <position position="326"/>
    </location>
    <ligand>
        <name>K(+)</name>
        <dbReference type="ChEBI" id="CHEBI:29103"/>
    </ligand>
</feature>
<dbReference type="PANTHER" id="PTHR10584:SF166">
    <property type="entry name" value="RIBOKINASE"/>
    <property type="match status" value="1"/>
</dbReference>
<accession>A0A087A254</accession>
<feature type="binding site" evidence="9">
    <location>
        <position position="214"/>
    </location>
    <ligand>
        <name>ATP</name>
        <dbReference type="ChEBI" id="CHEBI:30616"/>
    </ligand>
</feature>
<comment type="pathway">
    <text evidence="9">Carbohydrate metabolism; D-ribose degradation; D-ribose 5-phosphate from beta-D-ribopyranose: step 2/2.</text>
</comment>
<feature type="binding site" evidence="9">
    <location>
        <begin position="286"/>
        <end position="287"/>
    </location>
    <ligand>
        <name>ATP</name>
        <dbReference type="ChEBI" id="CHEBI:30616"/>
    </ligand>
</feature>
<comment type="caution">
    <text evidence="11">The sequence shown here is derived from an EMBL/GenBank/DDBJ whole genome shotgun (WGS) entry which is preliminary data.</text>
</comment>
<dbReference type="InterPro" id="IPR002139">
    <property type="entry name" value="Ribo/fructo_kinase"/>
</dbReference>
<comment type="subunit">
    <text evidence="9">Homodimer.</text>
</comment>
<dbReference type="PANTHER" id="PTHR10584">
    <property type="entry name" value="SUGAR KINASE"/>
    <property type="match status" value="1"/>
</dbReference>
<comment type="catalytic activity">
    <reaction evidence="9">
        <text>D-ribose + ATP = D-ribose 5-phosphate + ADP + H(+)</text>
        <dbReference type="Rhea" id="RHEA:13697"/>
        <dbReference type="ChEBI" id="CHEBI:15378"/>
        <dbReference type="ChEBI" id="CHEBI:30616"/>
        <dbReference type="ChEBI" id="CHEBI:47013"/>
        <dbReference type="ChEBI" id="CHEBI:78346"/>
        <dbReference type="ChEBI" id="CHEBI:456216"/>
        <dbReference type="EC" id="2.7.1.15"/>
    </reaction>
</comment>
<name>A0A087A254_9BIFI</name>
<dbReference type="AlphaFoldDB" id="A0A087A254"/>
<comment type="subcellular location">
    <subcellularLocation>
        <location evidence="9">Cytoplasm</location>
    </subcellularLocation>
</comment>
<sequence length="339" mass="34912">MNNTAASAAKGVERPQMPQAIRERLLALGGGEPVAVVGSMNADYTVATRRLPQPGETVAGGVLKILPGGKGANQAASAARLGANVRMYGAVGDDSNAEFLLSRLDDAGVDTSEILHAEGASGTTVITVDAEGENTIVYSAGANGKVSAGYVQAHGDGLAEARVLGLCLESPLTTVIAAARMAHDSGVTVLLNESPFLPELPHELVEATDILLVNEHEAALLLELDPPADGDWGELDWSDVVERFSDYGFDRAIVTLGAEGSIVVDDGHWHRVSAARIDAVDTTGCGDSFMGTILAGLAAGYTLLQCAQIASYVAAFAATKLGAQSSYGTAVEIADYFAA</sequence>
<keyword evidence="4 9" id="KW-0418">Kinase</keyword>
<comment type="function">
    <text evidence="9">Catalyzes the phosphorylation of ribose at O-5 in a reaction requiring ATP and magnesium. The resulting D-ribose-5-phosphate can then be used either for sythesis of nucleotides, histidine, and tryptophan, or as a component of the pentose phosphate pathway.</text>
</comment>
<comment type="activity regulation">
    <text evidence="9">Activated by a monovalent cation that binds near, but not in, the active site. The most likely occupant of the site in vivo is potassium. Ion binding induces a conformational change that may alter substrate affinity.</text>
</comment>
<feature type="binding site" evidence="9">
    <location>
        <begin position="255"/>
        <end position="260"/>
    </location>
    <ligand>
        <name>ATP</name>
        <dbReference type="ChEBI" id="CHEBI:30616"/>
    </ligand>
</feature>
<evidence type="ECO:0000256" key="5">
    <source>
        <dbReference type="ARBA" id="ARBA00022840"/>
    </source>
</evidence>
<dbReference type="SUPFAM" id="SSF53613">
    <property type="entry name" value="Ribokinase-like"/>
    <property type="match status" value="1"/>
</dbReference>
<dbReference type="EC" id="2.7.1.15" evidence="9"/>
<comment type="similarity">
    <text evidence="9">Belongs to the carbohydrate kinase PfkB family. Ribokinase subfamily.</text>
</comment>
<organism evidence="11 12">
    <name type="scientific">Bifidobacterium callitrichos DSM 23973</name>
    <dbReference type="NCBI Taxonomy" id="1437609"/>
    <lineage>
        <taxon>Bacteria</taxon>
        <taxon>Bacillati</taxon>
        <taxon>Actinomycetota</taxon>
        <taxon>Actinomycetes</taxon>
        <taxon>Bifidobacteriales</taxon>
        <taxon>Bifidobacteriaceae</taxon>
        <taxon>Bifidobacterium</taxon>
    </lineage>
</organism>
<keyword evidence="8 9" id="KW-0119">Carbohydrate metabolism</keyword>
<dbReference type="HAMAP" id="MF_01987">
    <property type="entry name" value="Ribokinase"/>
    <property type="match status" value="1"/>
</dbReference>
<dbReference type="Proteomes" id="UP000029072">
    <property type="component" value="Unassembled WGS sequence"/>
</dbReference>